<evidence type="ECO:0000256" key="1">
    <source>
        <dbReference type="ARBA" id="ARBA00004127"/>
    </source>
</evidence>
<evidence type="ECO:0000256" key="6">
    <source>
        <dbReference type="ARBA" id="ARBA00022741"/>
    </source>
</evidence>
<evidence type="ECO:0000256" key="7">
    <source>
        <dbReference type="ARBA" id="ARBA00022796"/>
    </source>
</evidence>
<feature type="transmembrane region" description="Helical" evidence="14">
    <location>
        <begin position="146"/>
        <end position="165"/>
    </location>
</feature>
<keyword evidence="7" id="KW-0187">Copper transport</keyword>
<organism evidence="17 18">
    <name type="scientific">Clostridium algifaecis</name>
    <dbReference type="NCBI Taxonomy" id="1472040"/>
    <lineage>
        <taxon>Bacteria</taxon>
        <taxon>Bacillati</taxon>
        <taxon>Bacillota</taxon>
        <taxon>Clostridia</taxon>
        <taxon>Eubacteriales</taxon>
        <taxon>Clostridiaceae</taxon>
        <taxon>Clostridium</taxon>
    </lineage>
</organism>
<dbReference type="PROSITE" id="PS00154">
    <property type="entry name" value="ATPASE_E1_E2"/>
    <property type="match status" value="1"/>
</dbReference>
<keyword evidence="18" id="KW-1185">Reference proteome</keyword>
<feature type="transmembrane region" description="Helical" evidence="14">
    <location>
        <begin position="177"/>
        <end position="200"/>
    </location>
</feature>
<evidence type="ECO:0000256" key="11">
    <source>
        <dbReference type="ARBA" id="ARBA00023008"/>
    </source>
</evidence>
<dbReference type="InterPro" id="IPR001757">
    <property type="entry name" value="P_typ_ATPase"/>
</dbReference>
<dbReference type="Pfam" id="PF00403">
    <property type="entry name" value="HMA"/>
    <property type="match status" value="1"/>
</dbReference>
<evidence type="ECO:0000256" key="2">
    <source>
        <dbReference type="ARBA" id="ARBA00006024"/>
    </source>
</evidence>
<keyword evidence="7" id="KW-0406">Ion transport</keyword>
<comment type="subcellular location">
    <subcellularLocation>
        <location evidence="14">Cell membrane</location>
    </subcellularLocation>
    <subcellularLocation>
        <location evidence="1">Endomembrane system</location>
        <topology evidence="1">Multi-pass membrane protein</topology>
    </subcellularLocation>
</comment>
<evidence type="ECO:0000256" key="3">
    <source>
        <dbReference type="ARBA" id="ARBA00012517"/>
    </source>
</evidence>
<keyword evidence="4 14" id="KW-0812">Transmembrane</keyword>
<evidence type="ECO:0000256" key="14">
    <source>
        <dbReference type="RuleBase" id="RU362081"/>
    </source>
</evidence>
<keyword evidence="12 14" id="KW-0472">Membrane</keyword>
<dbReference type="PROSITE" id="PS50846">
    <property type="entry name" value="HMA_2"/>
    <property type="match status" value="1"/>
</dbReference>
<dbReference type="PANTHER" id="PTHR43520:SF8">
    <property type="entry name" value="P-TYPE CU(+) TRANSPORTER"/>
    <property type="match status" value="1"/>
</dbReference>
<proteinExistence type="inferred from homology"/>
<dbReference type="SUPFAM" id="SSF81653">
    <property type="entry name" value="Calcium ATPase, transduction domain A"/>
    <property type="match status" value="1"/>
</dbReference>
<evidence type="ECO:0000313" key="18">
    <source>
        <dbReference type="Proteomes" id="UP001519307"/>
    </source>
</evidence>
<comment type="catalytic activity">
    <reaction evidence="13">
        <text>Cu(+)(in) + ATP + H2O = Cu(+)(out) + ADP + phosphate + H(+)</text>
        <dbReference type="Rhea" id="RHEA:25792"/>
        <dbReference type="ChEBI" id="CHEBI:15377"/>
        <dbReference type="ChEBI" id="CHEBI:15378"/>
        <dbReference type="ChEBI" id="CHEBI:30616"/>
        <dbReference type="ChEBI" id="CHEBI:43474"/>
        <dbReference type="ChEBI" id="CHEBI:49552"/>
        <dbReference type="ChEBI" id="CHEBI:456216"/>
        <dbReference type="EC" id="7.2.2.8"/>
    </reaction>
</comment>
<dbReference type="InterPro" id="IPR018303">
    <property type="entry name" value="ATPase_P-typ_P_site"/>
</dbReference>
<dbReference type="InterPro" id="IPR059000">
    <property type="entry name" value="ATPase_P-type_domA"/>
</dbReference>
<dbReference type="InterPro" id="IPR023299">
    <property type="entry name" value="ATPase_P-typ_cyto_dom_N"/>
</dbReference>
<evidence type="ECO:0000313" key="17">
    <source>
        <dbReference type="EMBL" id="MBP2032927.1"/>
    </source>
</evidence>
<dbReference type="Pfam" id="PF00122">
    <property type="entry name" value="E1-E2_ATPase"/>
    <property type="match status" value="1"/>
</dbReference>
<dbReference type="NCBIfam" id="TIGR01494">
    <property type="entry name" value="ATPase_P-type"/>
    <property type="match status" value="1"/>
</dbReference>
<evidence type="ECO:0000256" key="12">
    <source>
        <dbReference type="ARBA" id="ARBA00023136"/>
    </source>
</evidence>
<dbReference type="InterPro" id="IPR006121">
    <property type="entry name" value="HMA_dom"/>
</dbReference>
<dbReference type="InterPro" id="IPR023298">
    <property type="entry name" value="ATPase_P-typ_TM_dom_sf"/>
</dbReference>
<evidence type="ECO:0000256" key="8">
    <source>
        <dbReference type="ARBA" id="ARBA00022840"/>
    </source>
</evidence>
<name>A0ABS4KSC1_9CLOT</name>
<dbReference type="PRINTS" id="PR00119">
    <property type="entry name" value="CATATPASE"/>
</dbReference>
<feature type="transmembrane region" description="Helical" evidence="14">
    <location>
        <begin position="93"/>
        <end position="116"/>
    </location>
</feature>
<dbReference type="Gene3D" id="2.70.150.10">
    <property type="entry name" value="Calcium-transporting ATPase, cytoplasmic transduction domain A"/>
    <property type="match status" value="1"/>
</dbReference>
<dbReference type="SFLD" id="SFLDS00003">
    <property type="entry name" value="Haloacid_Dehalogenase"/>
    <property type="match status" value="1"/>
</dbReference>
<evidence type="ECO:0000256" key="5">
    <source>
        <dbReference type="ARBA" id="ARBA00022723"/>
    </source>
</evidence>
<dbReference type="EC" id="7.2.2.8" evidence="3"/>
<keyword evidence="11" id="KW-0186">Copper</keyword>
<feature type="transmembrane region" description="Helical" evidence="14">
    <location>
        <begin position="734"/>
        <end position="754"/>
    </location>
</feature>
<sequence>MIKNTSLKVYGMTCTLCSIIIESAVSEIQGIKKINVSYSTEKAKLQYDDKEVNLDNIKEEIKLLGFSAEDLNEEISKNNNLSREQIERNKLRNLLIISTILSFPLILAMILGGVGFCHSNYDPSSAGKWGTFVETLRWKAWNLHNWKFQLTIATIVQFIIGFRFYKSSFYALKAKVFTMDLLVVIGTSAAYFYSVYIALFKTLTYTLGMVNLYFESSVTIITLVLLGKYLESIAKNKTSKAIESLIKLKPKTARVLRNNIESDIPIEKVSVGDIIVVRPGEKIPVDGVIISGNSTVDESMLTGESLPVEKKKDDFVTGASINKNGTFNFKATKVGNETVLSNIISLVEDAQESKAPIQKIADKASGIFIPTVLIVATLTFVVWFFFIFDHQIFLINLPMIYAVSVLVVSCPCALGIATPAALMVGMGRGAENGILIKNGTKLEQACKINTIVFDKTGTLTTGKLEVTNVITFNSNKDKDLLIIAAAAEKHSEHPLGQSIYKYAKEKFQNELKEADKFEAIPGKGISATIENDYILIGTKKFLDEHSIDLIGLNDTLTKFQKQGKTAVLVAINGQLAGVIALSDKIRDNSKEVIKYLEKMNIKVYMLTGDNKTTAISVANKIGIENVISEVQPENKADEITKLKDEGNVVAMVGDGINDAPAIATADIGFAIGTGTDVAIETGDIVLLRDDLSALPKSIKLSKMTMRKIKQNLFWAFVYNLIAIPIAAAGYLNPVVAAACMSFSSISVLLNSLSLKKMKLNPVKLTN</sequence>
<evidence type="ECO:0000256" key="13">
    <source>
        <dbReference type="ARBA" id="ARBA00049289"/>
    </source>
</evidence>
<feature type="transmembrane region" description="Helical" evidence="14">
    <location>
        <begin position="711"/>
        <end position="728"/>
    </location>
</feature>
<evidence type="ECO:0000259" key="16">
    <source>
        <dbReference type="PROSITE" id="PS50846"/>
    </source>
</evidence>
<feature type="transmembrane region" description="Helical" evidence="14">
    <location>
        <begin position="212"/>
        <end position="230"/>
    </location>
</feature>
<dbReference type="SUPFAM" id="SSF55008">
    <property type="entry name" value="HMA, heavy metal-associated domain"/>
    <property type="match status" value="1"/>
</dbReference>
<dbReference type="Gene3D" id="3.40.1110.10">
    <property type="entry name" value="Calcium-transporting ATPase, cytoplasmic domain N"/>
    <property type="match status" value="2"/>
</dbReference>
<keyword evidence="6 14" id="KW-0547">Nucleotide-binding</keyword>
<keyword evidence="7" id="KW-0813">Transport</keyword>
<dbReference type="NCBIfam" id="TIGR01525">
    <property type="entry name" value="ATPase-IB_hvy"/>
    <property type="match status" value="1"/>
</dbReference>
<dbReference type="InterPro" id="IPR027256">
    <property type="entry name" value="P-typ_ATPase_IB"/>
</dbReference>
<dbReference type="InterPro" id="IPR036163">
    <property type="entry name" value="HMA_dom_sf"/>
</dbReference>
<dbReference type="EMBL" id="JAGGLM010000008">
    <property type="protein sequence ID" value="MBP2032927.1"/>
    <property type="molecule type" value="Genomic_DNA"/>
</dbReference>
<feature type="domain" description="HMA" evidence="16">
    <location>
        <begin position="3"/>
        <end position="69"/>
    </location>
</feature>
<keyword evidence="15" id="KW-0175">Coiled coil</keyword>
<dbReference type="Proteomes" id="UP001519307">
    <property type="component" value="Unassembled WGS sequence"/>
</dbReference>
<gene>
    <name evidence="17" type="ORF">J2Z42_001606</name>
</gene>
<evidence type="ECO:0000256" key="9">
    <source>
        <dbReference type="ARBA" id="ARBA00022967"/>
    </source>
</evidence>
<feature type="transmembrane region" description="Helical" evidence="14">
    <location>
        <begin position="400"/>
        <end position="424"/>
    </location>
</feature>
<reference evidence="17 18" key="1">
    <citation type="submission" date="2021-03" db="EMBL/GenBank/DDBJ databases">
        <title>Genomic Encyclopedia of Type Strains, Phase IV (KMG-IV): sequencing the most valuable type-strain genomes for metagenomic binning, comparative biology and taxonomic classification.</title>
        <authorList>
            <person name="Goeker M."/>
        </authorList>
    </citation>
    <scope>NUCLEOTIDE SEQUENCE [LARGE SCALE GENOMIC DNA]</scope>
    <source>
        <strain evidence="17 18">DSM 28783</strain>
    </source>
</reference>
<dbReference type="CDD" id="cd00371">
    <property type="entry name" value="HMA"/>
    <property type="match status" value="1"/>
</dbReference>
<dbReference type="SUPFAM" id="SSF81665">
    <property type="entry name" value="Calcium ATPase, transmembrane domain M"/>
    <property type="match status" value="1"/>
</dbReference>
<comment type="similarity">
    <text evidence="2 14">Belongs to the cation transport ATPase (P-type) (TC 3.A.3) family. Type IB subfamily.</text>
</comment>
<dbReference type="Pfam" id="PF00702">
    <property type="entry name" value="Hydrolase"/>
    <property type="match status" value="1"/>
</dbReference>
<dbReference type="InterPro" id="IPR036412">
    <property type="entry name" value="HAD-like_sf"/>
</dbReference>
<comment type="caution">
    <text evidence="17">The sequence shown here is derived from an EMBL/GenBank/DDBJ whole genome shotgun (WGS) entry which is preliminary data.</text>
</comment>
<dbReference type="Gene3D" id="3.40.50.1000">
    <property type="entry name" value="HAD superfamily/HAD-like"/>
    <property type="match status" value="1"/>
</dbReference>
<dbReference type="CDD" id="cd02094">
    <property type="entry name" value="P-type_ATPase_Cu-like"/>
    <property type="match status" value="1"/>
</dbReference>
<accession>A0ABS4KSC1</accession>
<dbReference type="SUPFAM" id="SSF56784">
    <property type="entry name" value="HAD-like"/>
    <property type="match status" value="1"/>
</dbReference>
<dbReference type="SFLD" id="SFLDF00027">
    <property type="entry name" value="p-type_atpase"/>
    <property type="match status" value="1"/>
</dbReference>
<dbReference type="RefSeq" id="WP_209702082.1">
    <property type="nucleotide sequence ID" value="NZ_JAGGLM010000008.1"/>
</dbReference>
<dbReference type="InterPro" id="IPR008250">
    <property type="entry name" value="ATPase_P-typ_transduc_dom_A_sf"/>
</dbReference>
<keyword evidence="9" id="KW-1278">Translocase</keyword>
<keyword evidence="10 14" id="KW-1133">Transmembrane helix</keyword>
<feature type="coiled-coil region" evidence="15">
    <location>
        <begin position="40"/>
        <end position="74"/>
    </location>
</feature>
<keyword evidence="14" id="KW-1003">Cell membrane</keyword>
<feature type="transmembrane region" description="Helical" evidence="14">
    <location>
        <begin position="367"/>
        <end position="388"/>
    </location>
</feature>
<dbReference type="InterPro" id="IPR023214">
    <property type="entry name" value="HAD_sf"/>
</dbReference>
<keyword evidence="5 14" id="KW-0479">Metal-binding</keyword>
<evidence type="ECO:0000256" key="15">
    <source>
        <dbReference type="SAM" id="Coils"/>
    </source>
</evidence>
<dbReference type="SFLD" id="SFLDG00002">
    <property type="entry name" value="C1.7:_P-type_atpase_like"/>
    <property type="match status" value="1"/>
</dbReference>
<dbReference type="PANTHER" id="PTHR43520">
    <property type="entry name" value="ATP7, ISOFORM B"/>
    <property type="match status" value="1"/>
</dbReference>
<dbReference type="NCBIfam" id="TIGR01511">
    <property type="entry name" value="ATPase-IB1_Cu"/>
    <property type="match status" value="1"/>
</dbReference>
<dbReference type="InterPro" id="IPR044492">
    <property type="entry name" value="P_typ_ATPase_HD_dom"/>
</dbReference>
<protein>
    <recommendedName>
        <fullName evidence="3">P-type Cu(+) transporter</fullName>
        <ecNumber evidence="3">7.2.2.8</ecNumber>
    </recommendedName>
</protein>
<evidence type="ECO:0000256" key="4">
    <source>
        <dbReference type="ARBA" id="ARBA00022692"/>
    </source>
</evidence>
<keyword evidence="8 14" id="KW-0067">ATP-binding</keyword>
<evidence type="ECO:0000256" key="10">
    <source>
        <dbReference type="ARBA" id="ARBA00022989"/>
    </source>
</evidence>
<dbReference type="PRINTS" id="PR00943">
    <property type="entry name" value="CUATPASE"/>
</dbReference>
<dbReference type="Gene3D" id="3.30.70.100">
    <property type="match status" value="1"/>
</dbReference>